<feature type="signal peptide" evidence="1">
    <location>
        <begin position="1"/>
        <end position="20"/>
    </location>
</feature>
<reference evidence="2" key="1">
    <citation type="submission" date="2020-10" db="EMBL/GenBank/DDBJ databases">
        <authorList>
            <person name="Castelo-Branco R."/>
            <person name="Eusebio N."/>
            <person name="Adriana R."/>
            <person name="Vieira A."/>
            <person name="Brugerolle De Fraissinette N."/>
            <person name="Rezende De Castro R."/>
            <person name="Schneider M.P."/>
            <person name="Vasconcelos V."/>
            <person name="Leao P.N."/>
        </authorList>
    </citation>
    <scope>NUCLEOTIDE SEQUENCE</scope>
    <source>
        <strain evidence="2">LEGE 07157</strain>
    </source>
</reference>
<dbReference type="AlphaFoldDB" id="A0A8J7JAA5"/>
<feature type="chain" id="PRO_5035302476" evidence="1">
    <location>
        <begin position="21"/>
        <end position="243"/>
    </location>
</feature>
<dbReference type="Gene3D" id="3.30.70.2970">
    <property type="entry name" value="Protein of unknown function (DUF541), domain 2"/>
    <property type="match status" value="1"/>
</dbReference>
<gene>
    <name evidence="2" type="ORF">IQ249_09580</name>
</gene>
<accession>A0A8J7JAA5</accession>
<organism evidence="2 3">
    <name type="scientific">Lusitaniella coriacea LEGE 07157</name>
    <dbReference type="NCBI Taxonomy" id="945747"/>
    <lineage>
        <taxon>Bacteria</taxon>
        <taxon>Bacillati</taxon>
        <taxon>Cyanobacteriota</taxon>
        <taxon>Cyanophyceae</taxon>
        <taxon>Spirulinales</taxon>
        <taxon>Lusitaniellaceae</taxon>
        <taxon>Lusitaniella</taxon>
    </lineage>
</organism>
<dbReference type="Gene3D" id="3.30.110.170">
    <property type="entry name" value="Protein of unknown function (DUF541), domain 1"/>
    <property type="match status" value="1"/>
</dbReference>
<evidence type="ECO:0000256" key="1">
    <source>
        <dbReference type="SAM" id="SignalP"/>
    </source>
</evidence>
<proteinExistence type="predicted"/>
<name>A0A8J7JAA5_9CYAN</name>
<comment type="caution">
    <text evidence="2">The sequence shown here is derived from an EMBL/GenBank/DDBJ whole genome shotgun (WGS) entry which is preliminary data.</text>
</comment>
<evidence type="ECO:0000313" key="2">
    <source>
        <dbReference type="EMBL" id="MBE9116145.1"/>
    </source>
</evidence>
<dbReference type="EMBL" id="JADEWZ010000012">
    <property type="protein sequence ID" value="MBE9116145.1"/>
    <property type="molecule type" value="Genomic_DNA"/>
</dbReference>
<dbReference type="InterPro" id="IPR052022">
    <property type="entry name" value="26kDa_periplasmic_antigen"/>
</dbReference>
<dbReference type="RefSeq" id="WP_194029242.1">
    <property type="nucleotide sequence ID" value="NZ_JADEWZ010000012.1"/>
</dbReference>
<dbReference type="PANTHER" id="PTHR34387:SF1">
    <property type="entry name" value="PERIPLASMIC IMMUNOGENIC PROTEIN"/>
    <property type="match status" value="1"/>
</dbReference>
<dbReference type="GO" id="GO:0006974">
    <property type="term" value="P:DNA damage response"/>
    <property type="evidence" value="ECO:0007669"/>
    <property type="project" value="TreeGrafter"/>
</dbReference>
<dbReference type="Pfam" id="PF04402">
    <property type="entry name" value="SIMPL"/>
    <property type="match status" value="1"/>
</dbReference>
<protein>
    <submittedName>
        <fullName evidence="2">SIMPL domain-containing protein</fullName>
    </submittedName>
</protein>
<dbReference type="Proteomes" id="UP000654482">
    <property type="component" value="Unassembled WGS sequence"/>
</dbReference>
<sequence length="243" mass="25902">MLLNHRFKMGLIALSFLGLAACQAGTAQVPPSNSGSLRTLSVTGEGNVKIPATLTQVRLGVEVQGKTAQDIQKEVAARSRAVVDFLKTQNVEQLQTAGINLNPNYNYANGQQKIVGYTGTNTVSFQIETAKVGNLLDKAIEVGATRIDGVSFKATEDAIEKAQQEAIQDATQDARTQATSALSSLNLKQKEIVNISINPTQVPQPIPYQHAAQALESTEAEPTTPVEGGEQTISASVLLQVKY</sequence>
<dbReference type="PANTHER" id="PTHR34387">
    <property type="entry name" value="SLR1258 PROTEIN"/>
    <property type="match status" value="1"/>
</dbReference>
<keyword evidence="1" id="KW-0732">Signal</keyword>
<dbReference type="InterPro" id="IPR007497">
    <property type="entry name" value="SIMPL/DUF541"/>
</dbReference>
<keyword evidence="3" id="KW-1185">Reference proteome</keyword>
<dbReference type="PROSITE" id="PS51257">
    <property type="entry name" value="PROKAR_LIPOPROTEIN"/>
    <property type="match status" value="1"/>
</dbReference>
<evidence type="ECO:0000313" key="3">
    <source>
        <dbReference type="Proteomes" id="UP000654482"/>
    </source>
</evidence>